<dbReference type="InterPro" id="IPR050126">
    <property type="entry name" value="Ap4A_hydrolase"/>
</dbReference>
<evidence type="ECO:0000313" key="2">
    <source>
        <dbReference type="EMBL" id="PZW38973.1"/>
    </source>
</evidence>
<comment type="caution">
    <text evidence="2">The sequence shown here is derived from an EMBL/GenBank/DDBJ whole genome shotgun (WGS) entry which is preliminary data.</text>
</comment>
<proteinExistence type="predicted"/>
<dbReference type="OrthoDB" id="9807890at2"/>
<protein>
    <submittedName>
        <fullName evidence="2">Serine/threonine protein phosphatase 1</fullName>
    </submittedName>
</protein>
<dbReference type="GO" id="GO:0008803">
    <property type="term" value="F:bis(5'-nucleosyl)-tetraphosphatase (symmetrical) activity"/>
    <property type="evidence" value="ECO:0007669"/>
    <property type="project" value="TreeGrafter"/>
</dbReference>
<dbReference type="GO" id="GO:0005737">
    <property type="term" value="C:cytoplasm"/>
    <property type="evidence" value="ECO:0007669"/>
    <property type="project" value="TreeGrafter"/>
</dbReference>
<sequence length="235" mass="24636">MKLQPAPGWVPAGERVYAIGDIHGCAERLRTLHGLIAADLAARPAKATLIHLGDYVDKGPDPAGVLAHLVAGDPVPGCLTVSLAGNHEALLLGALVGEPLALADFLAWGGRETLASYGFDPEAGPAAWDAAFPDAHRRWLEQRPMTYRLGGYFFTHAGIRPGVPLDRQDARDLTGIRQSFLASEADHGVVVVHGHTAALSVTVRANRIGLDTAAWSGGPLSCAVLEGEVLGLLEG</sequence>
<dbReference type="PANTHER" id="PTHR42850:SF4">
    <property type="entry name" value="ZINC-DEPENDENT ENDOPOLYPHOSPHATASE"/>
    <property type="match status" value="1"/>
</dbReference>
<dbReference type="EMBL" id="QKYU01000031">
    <property type="protein sequence ID" value="PZW38973.1"/>
    <property type="molecule type" value="Genomic_DNA"/>
</dbReference>
<evidence type="ECO:0000313" key="3">
    <source>
        <dbReference type="Proteomes" id="UP000249688"/>
    </source>
</evidence>
<gene>
    <name evidence="2" type="ORF">C8P66_1316</name>
</gene>
<dbReference type="AlphaFoldDB" id="A0A2W7IKB4"/>
<reference evidence="2 3" key="1">
    <citation type="submission" date="2018-06" db="EMBL/GenBank/DDBJ databases">
        <title>Genomic Encyclopedia of Archaeal and Bacterial Type Strains, Phase II (KMG-II): from individual species to whole genera.</title>
        <authorList>
            <person name="Goeker M."/>
        </authorList>
    </citation>
    <scope>NUCLEOTIDE SEQUENCE [LARGE SCALE GENOMIC DNA]</scope>
    <source>
        <strain evidence="2 3">DSM 24525</strain>
    </source>
</reference>
<dbReference type="Proteomes" id="UP000249688">
    <property type="component" value="Unassembled WGS sequence"/>
</dbReference>
<dbReference type="Pfam" id="PF00149">
    <property type="entry name" value="Metallophos"/>
    <property type="match status" value="1"/>
</dbReference>
<dbReference type="RefSeq" id="WP_111400146.1">
    <property type="nucleotide sequence ID" value="NZ_QKYU01000031.1"/>
</dbReference>
<dbReference type="GO" id="GO:0016791">
    <property type="term" value="F:phosphatase activity"/>
    <property type="evidence" value="ECO:0007669"/>
    <property type="project" value="TreeGrafter"/>
</dbReference>
<accession>A0A2W7IKB4</accession>
<dbReference type="SUPFAM" id="SSF56300">
    <property type="entry name" value="Metallo-dependent phosphatases"/>
    <property type="match status" value="1"/>
</dbReference>
<dbReference type="Gene3D" id="3.60.21.10">
    <property type="match status" value="1"/>
</dbReference>
<dbReference type="InterPro" id="IPR029052">
    <property type="entry name" value="Metallo-depent_PP-like"/>
</dbReference>
<dbReference type="InterPro" id="IPR004843">
    <property type="entry name" value="Calcineurin-like_PHP"/>
</dbReference>
<feature type="domain" description="Calcineurin-like phosphoesterase" evidence="1">
    <location>
        <begin position="15"/>
        <end position="199"/>
    </location>
</feature>
<evidence type="ECO:0000259" key="1">
    <source>
        <dbReference type="Pfam" id="PF00149"/>
    </source>
</evidence>
<dbReference type="GO" id="GO:0110154">
    <property type="term" value="P:RNA decapping"/>
    <property type="evidence" value="ECO:0007669"/>
    <property type="project" value="TreeGrafter"/>
</dbReference>
<dbReference type="PANTHER" id="PTHR42850">
    <property type="entry name" value="METALLOPHOSPHOESTERASE"/>
    <property type="match status" value="1"/>
</dbReference>
<organism evidence="2 3">
    <name type="scientific">Humitalea rosea</name>
    <dbReference type="NCBI Taxonomy" id="990373"/>
    <lineage>
        <taxon>Bacteria</taxon>
        <taxon>Pseudomonadati</taxon>
        <taxon>Pseudomonadota</taxon>
        <taxon>Alphaproteobacteria</taxon>
        <taxon>Acetobacterales</taxon>
        <taxon>Roseomonadaceae</taxon>
        <taxon>Humitalea</taxon>
    </lineage>
</organism>
<keyword evidence="3" id="KW-1185">Reference proteome</keyword>
<name>A0A2W7IKB4_9PROT</name>